<organism evidence="2 3">
    <name type="scientific">Lentzea xinjiangensis</name>
    <dbReference type="NCBI Taxonomy" id="402600"/>
    <lineage>
        <taxon>Bacteria</taxon>
        <taxon>Bacillati</taxon>
        <taxon>Actinomycetota</taxon>
        <taxon>Actinomycetes</taxon>
        <taxon>Pseudonocardiales</taxon>
        <taxon>Pseudonocardiaceae</taxon>
        <taxon>Lentzea</taxon>
    </lineage>
</organism>
<dbReference type="Proteomes" id="UP000199352">
    <property type="component" value="Unassembled WGS sequence"/>
</dbReference>
<evidence type="ECO:0000313" key="2">
    <source>
        <dbReference type="EMBL" id="SES07539.1"/>
    </source>
</evidence>
<gene>
    <name evidence="2" type="ORF">SAMN05216188_12151</name>
</gene>
<evidence type="ECO:0000313" key="3">
    <source>
        <dbReference type="Proteomes" id="UP000199352"/>
    </source>
</evidence>
<sequence length="424" mass="42791">MRELVAAVAIGLVVSGCSAAGPAAPLEPPPPPPPTRPLVEWASVVCTQVKALEDAVKPSDSSPFFFVRSVVDGVDNATKALKKVKPSEVAAADGHVAGLVKALEAVRSQLPSATDNSLMTAPEADAQAKQKQVAELVSGLGPIRQQLVGVVENAPELLTSYNLTPACEPARAVELPGPAPTRDLVTWADKMCATVTSVTGLSTDPAGVAGEDPRFASFELESYLSTTRAVIGGGAARIAGLGPTGVAEADSFRETLLAALRDQAAKLPEDHSLSAPGPHAALQERVDLAKAAAAAVKPKAEGLLAAVGRGAALAASHDLAPSCVPRDVAAAPKRPLTARDGTDLAACRTGTCQVLITGTADVVVGDLAVRVSIRGGGMVLTTPSTRMSLGQDGTGKIGTAGGPTAVFTLAAVEGTTAVLDIGTE</sequence>
<dbReference type="OrthoDB" id="3674563at2"/>
<dbReference type="RefSeq" id="WP_089958550.1">
    <property type="nucleotide sequence ID" value="NZ_FOFR01000021.1"/>
</dbReference>
<proteinExistence type="predicted"/>
<name>A0A1H9UDX1_9PSEU</name>
<reference evidence="3" key="1">
    <citation type="submission" date="2016-10" db="EMBL/GenBank/DDBJ databases">
        <authorList>
            <person name="Varghese N."/>
            <person name="Submissions S."/>
        </authorList>
    </citation>
    <scope>NUCLEOTIDE SEQUENCE [LARGE SCALE GENOMIC DNA]</scope>
    <source>
        <strain evidence="3">CGMCC 4.3525</strain>
    </source>
</reference>
<accession>A0A1H9UDX1</accession>
<feature type="chain" id="PRO_5011457863" description="DUF5667 domain-containing protein" evidence="1">
    <location>
        <begin position="20"/>
        <end position="424"/>
    </location>
</feature>
<protein>
    <recommendedName>
        <fullName evidence="4">DUF5667 domain-containing protein</fullName>
    </recommendedName>
</protein>
<dbReference type="PROSITE" id="PS51257">
    <property type="entry name" value="PROKAR_LIPOPROTEIN"/>
    <property type="match status" value="1"/>
</dbReference>
<keyword evidence="3" id="KW-1185">Reference proteome</keyword>
<dbReference type="EMBL" id="FOFR01000021">
    <property type="protein sequence ID" value="SES07539.1"/>
    <property type="molecule type" value="Genomic_DNA"/>
</dbReference>
<evidence type="ECO:0008006" key="4">
    <source>
        <dbReference type="Google" id="ProtNLM"/>
    </source>
</evidence>
<dbReference type="AlphaFoldDB" id="A0A1H9UDX1"/>
<keyword evidence="1" id="KW-0732">Signal</keyword>
<evidence type="ECO:0000256" key="1">
    <source>
        <dbReference type="SAM" id="SignalP"/>
    </source>
</evidence>
<feature type="signal peptide" evidence="1">
    <location>
        <begin position="1"/>
        <end position="19"/>
    </location>
</feature>